<dbReference type="Pfam" id="PF01425">
    <property type="entry name" value="Amidase"/>
    <property type="match status" value="1"/>
</dbReference>
<dbReference type="SUPFAM" id="SSF75304">
    <property type="entry name" value="Amidase signature (AS) enzymes"/>
    <property type="match status" value="1"/>
</dbReference>
<dbReference type="InterPro" id="IPR023631">
    <property type="entry name" value="Amidase_dom"/>
</dbReference>
<evidence type="ECO:0000259" key="1">
    <source>
        <dbReference type="Pfam" id="PF01425"/>
    </source>
</evidence>
<proteinExistence type="predicted"/>
<reference evidence="2" key="2">
    <citation type="journal article" date="2021" name="PeerJ">
        <title>Extensive microbial diversity within the chicken gut microbiome revealed by metagenomics and culture.</title>
        <authorList>
            <person name="Gilroy R."/>
            <person name="Ravi A."/>
            <person name="Getino M."/>
            <person name="Pursley I."/>
            <person name="Horton D.L."/>
            <person name="Alikhan N.F."/>
            <person name="Baker D."/>
            <person name="Gharbi K."/>
            <person name="Hall N."/>
            <person name="Watson M."/>
            <person name="Adriaenssens E.M."/>
            <person name="Foster-Nyarko E."/>
            <person name="Jarju S."/>
            <person name="Secka A."/>
            <person name="Antonio M."/>
            <person name="Oren A."/>
            <person name="Chaudhuri R.R."/>
            <person name="La Ragione R."/>
            <person name="Hildebrand F."/>
            <person name="Pallen M.J."/>
        </authorList>
    </citation>
    <scope>NUCLEOTIDE SEQUENCE</scope>
    <source>
        <strain evidence="2">7463</strain>
    </source>
</reference>
<feature type="domain" description="Amidase" evidence="1">
    <location>
        <begin position="42"/>
        <end position="350"/>
    </location>
</feature>
<comment type="caution">
    <text evidence="2">The sequence shown here is derived from an EMBL/GenBank/DDBJ whole genome shotgun (WGS) entry which is preliminary data.</text>
</comment>
<dbReference type="Gene3D" id="3.90.1300.10">
    <property type="entry name" value="Amidase signature (AS) domain"/>
    <property type="match status" value="1"/>
</dbReference>
<dbReference type="AlphaFoldDB" id="A0A9D1IG72"/>
<dbReference type="Proteomes" id="UP000824083">
    <property type="component" value="Unassembled WGS sequence"/>
</dbReference>
<dbReference type="EMBL" id="DVMY01000025">
    <property type="protein sequence ID" value="HIU36875.1"/>
    <property type="molecule type" value="Genomic_DNA"/>
</dbReference>
<accession>A0A9D1IG72</accession>
<name>A0A9D1IG72_9BURK</name>
<evidence type="ECO:0000313" key="2">
    <source>
        <dbReference type="EMBL" id="HIU36875.1"/>
    </source>
</evidence>
<protein>
    <recommendedName>
        <fullName evidence="1">Amidase domain-containing protein</fullName>
    </recommendedName>
</protein>
<reference evidence="2" key="1">
    <citation type="submission" date="2020-10" db="EMBL/GenBank/DDBJ databases">
        <authorList>
            <person name="Gilroy R."/>
        </authorList>
    </citation>
    <scope>NUCLEOTIDE SEQUENCE</scope>
    <source>
        <strain evidence="2">7463</strain>
    </source>
</reference>
<sequence length="427" mass="46585">MDFLYREHLPNPAVINERIRKFNHIIHAVSQWREPALDAQWPVLVKDNIDVSGLRATAGSYALKELKAEDAFCIKQLRKAGGLPFGKTSMSELAGFLSTKMPPGYSELGGQGINPIDPSLPPGGSSSGSCIAVAAGFCHSAIGTETHGSIVIPSIACGVVGIKPSVGIVSRNGVIPISHSLDTPGAIAQSVTEAAKLLQAMSGADPEDEATEVCDNNLDFVTDIGADRSRIRIALALPSYRTFDDQERQALERLIREAKSKNIEFIEVKTKEIETYYKVISSTEIQTDFDRYLSRYGNGKTPGRFRDLVKMYEMRAQHHPYGFDRLTDALKFSADLENPVYRNALEKGIANATNAIDEVLKNAQAEAIVCVGFTPWWAVGRAPYVALPLAKRANNAMIGITVGCRRLEDRKAIDIAARLEKVIASAR</sequence>
<dbReference type="InterPro" id="IPR036928">
    <property type="entry name" value="AS_sf"/>
</dbReference>
<dbReference type="PANTHER" id="PTHR42678:SF34">
    <property type="entry name" value="OS04G0183300 PROTEIN"/>
    <property type="match status" value="1"/>
</dbReference>
<evidence type="ECO:0000313" key="3">
    <source>
        <dbReference type="Proteomes" id="UP000824083"/>
    </source>
</evidence>
<dbReference type="PANTHER" id="PTHR42678">
    <property type="entry name" value="AMIDASE"/>
    <property type="match status" value="1"/>
</dbReference>
<gene>
    <name evidence="2" type="ORF">IAC56_01135</name>
</gene>
<organism evidence="2 3">
    <name type="scientific">Candidatus Aphodousia faecigallinarum</name>
    <dbReference type="NCBI Taxonomy" id="2840677"/>
    <lineage>
        <taxon>Bacteria</taxon>
        <taxon>Pseudomonadati</taxon>
        <taxon>Pseudomonadota</taxon>
        <taxon>Betaproteobacteria</taxon>
        <taxon>Burkholderiales</taxon>
        <taxon>Sutterellaceae</taxon>
        <taxon>Sutterellaceae incertae sedis</taxon>
        <taxon>Candidatus Aphodousia</taxon>
    </lineage>
</organism>